<accession>A0A484KLQ9</accession>
<keyword evidence="3" id="KW-1185">Reference proteome</keyword>
<feature type="non-terminal residue" evidence="2">
    <location>
        <position position="1"/>
    </location>
</feature>
<sequence length="194" mass="18967">PVAPSTDSSAADNLPATIRYFPTAAVTIPVANTATICLNKPISAAGCFSTAVTGYSSPRSIHTGTPTCPHTYSAAGGSHLNTSSASTAIHIYSADNLKSAGHSPESRAAAGNTPESRTAAGHATESGTAAGHATESGTAAGHATESGTAAGHTPESRTAAGNTPESRTAAGHATESRTASSDNNAASVGSRHSG</sequence>
<dbReference type="EMBL" id="OOIL02000542">
    <property type="protein sequence ID" value="VFQ66280.1"/>
    <property type="molecule type" value="Genomic_DNA"/>
</dbReference>
<evidence type="ECO:0000313" key="3">
    <source>
        <dbReference type="Proteomes" id="UP000595140"/>
    </source>
</evidence>
<evidence type="ECO:0000256" key="1">
    <source>
        <dbReference type="SAM" id="MobiDB-lite"/>
    </source>
</evidence>
<gene>
    <name evidence="2" type="ORF">CCAM_LOCUS8056</name>
</gene>
<dbReference type="Proteomes" id="UP000595140">
    <property type="component" value="Unassembled WGS sequence"/>
</dbReference>
<reference evidence="2 3" key="1">
    <citation type="submission" date="2018-04" db="EMBL/GenBank/DDBJ databases">
        <authorList>
            <person name="Vogel A."/>
        </authorList>
    </citation>
    <scope>NUCLEOTIDE SEQUENCE [LARGE SCALE GENOMIC DNA]</scope>
</reference>
<dbReference type="AlphaFoldDB" id="A0A484KLQ9"/>
<name>A0A484KLQ9_9ASTE</name>
<feature type="compositionally biased region" description="Polar residues" evidence="1">
    <location>
        <begin position="176"/>
        <end position="194"/>
    </location>
</feature>
<feature type="region of interest" description="Disordered" evidence="1">
    <location>
        <begin position="98"/>
        <end position="194"/>
    </location>
</feature>
<proteinExistence type="predicted"/>
<organism evidence="2 3">
    <name type="scientific">Cuscuta campestris</name>
    <dbReference type="NCBI Taxonomy" id="132261"/>
    <lineage>
        <taxon>Eukaryota</taxon>
        <taxon>Viridiplantae</taxon>
        <taxon>Streptophyta</taxon>
        <taxon>Embryophyta</taxon>
        <taxon>Tracheophyta</taxon>
        <taxon>Spermatophyta</taxon>
        <taxon>Magnoliopsida</taxon>
        <taxon>eudicotyledons</taxon>
        <taxon>Gunneridae</taxon>
        <taxon>Pentapetalae</taxon>
        <taxon>asterids</taxon>
        <taxon>lamiids</taxon>
        <taxon>Solanales</taxon>
        <taxon>Convolvulaceae</taxon>
        <taxon>Cuscuteae</taxon>
        <taxon>Cuscuta</taxon>
        <taxon>Cuscuta subgen. Grammica</taxon>
        <taxon>Cuscuta sect. Cleistogrammica</taxon>
    </lineage>
</organism>
<protein>
    <submittedName>
        <fullName evidence="2">Uncharacterized protein</fullName>
    </submittedName>
</protein>
<evidence type="ECO:0000313" key="2">
    <source>
        <dbReference type="EMBL" id="VFQ66280.1"/>
    </source>
</evidence>